<protein>
    <submittedName>
        <fullName evidence="2">Uncharacterized protein</fullName>
    </submittedName>
</protein>
<dbReference type="EMBL" id="KZ303512">
    <property type="protein sequence ID" value="PIA14825.1"/>
    <property type="molecule type" value="Genomic_DNA"/>
</dbReference>
<organism evidence="2 3">
    <name type="scientific">Coemansia reversa (strain ATCC 12441 / NRRL 1564)</name>
    <dbReference type="NCBI Taxonomy" id="763665"/>
    <lineage>
        <taxon>Eukaryota</taxon>
        <taxon>Fungi</taxon>
        <taxon>Fungi incertae sedis</taxon>
        <taxon>Zoopagomycota</taxon>
        <taxon>Kickxellomycotina</taxon>
        <taxon>Kickxellomycetes</taxon>
        <taxon>Kickxellales</taxon>
        <taxon>Kickxellaceae</taxon>
        <taxon>Coemansia</taxon>
    </lineage>
</organism>
<name>A0A2G5B738_COERN</name>
<evidence type="ECO:0000256" key="1">
    <source>
        <dbReference type="SAM" id="Coils"/>
    </source>
</evidence>
<feature type="coiled-coil region" evidence="1">
    <location>
        <begin position="70"/>
        <end position="97"/>
    </location>
</feature>
<proteinExistence type="predicted"/>
<keyword evidence="3" id="KW-1185">Reference proteome</keyword>
<evidence type="ECO:0000313" key="2">
    <source>
        <dbReference type="EMBL" id="PIA14825.1"/>
    </source>
</evidence>
<keyword evidence="1" id="KW-0175">Coiled coil</keyword>
<dbReference type="Proteomes" id="UP000242474">
    <property type="component" value="Unassembled WGS sequence"/>
</dbReference>
<reference evidence="2 3" key="1">
    <citation type="journal article" date="2015" name="Genome Biol. Evol.">
        <title>Phylogenomic analyses indicate that early fungi evolved digesting cell walls of algal ancestors of land plants.</title>
        <authorList>
            <person name="Chang Y."/>
            <person name="Wang S."/>
            <person name="Sekimoto S."/>
            <person name="Aerts A.L."/>
            <person name="Choi C."/>
            <person name="Clum A."/>
            <person name="LaButti K.M."/>
            <person name="Lindquist E.A."/>
            <person name="Yee Ngan C."/>
            <person name="Ohm R.A."/>
            <person name="Salamov A.A."/>
            <person name="Grigoriev I.V."/>
            <person name="Spatafora J.W."/>
            <person name="Berbee M.L."/>
        </authorList>
    </citation>
    <scope>NUCLEOTIDE SEQUENCE [LARGE SCALE GENOMIC DNA]</scope>
    <source>
        <strain evidence="2 3">NRRL 1564</strain>
    </source>
</reference>
<gene>
    <name evidence="2" type="ORF">COEREDRAFT_88352</name>
</gene>
<accession>A0A2G5B738</accession>
<evidence type="ECO:0000313" key="3">
    <source>
        <dbReference type="Proteomes" id="UP000242474"/>
    </source>
</evidence>
<dbReference type="AlphaFoldDB" id="A0A2G5B738"/>
<sequence>METSIANRWSKKPMDSIDLDNLTSRQKVAYCMRECFKDIKQTFSQFIRELKNPSKDDCASETSCKYEKPLDAHKAIISILENTLEKVQESIEKANKELQSS</sequence>